<reference evidence="4" key="1">
    <citation type="submission" date="2021-07" db="EMBL/GenBank/DDBJ databases">
        <title>Complete genome sequence of Crassaminicella sp. 143-21, isolated from a deep-sea hydrothermal vent.</title>
        <authorList>
            <person name="Li X."/>
        </authorList>
    </citation>
    <scope>NUCLEOTIDE SEQUENCE</scope>
    <source>
        <strain evidence="4">143-21</strain>
    </source>
</reference>
<keyword evidence="2" id="KW-0472">Membrane</keyword>
<dbReference type="NCBIfam" id="TIGR00350">
    <property type="entry name" value="lytR_cpsA_psr"/>
    <property type="match status" value="1"/>
</dbReference>
<feature type="transmembrane region" description="Helical" evidence="2">
    <location>
        <begin position="7"/>
        <end position="26"/>
    </location>
</feature>
<proteinExistence type="inferred from homology"/>
<gene>
    <name evidence="4" type="ORF">KVH43_05865</name>
</gene>
<keyword evidence="5" id="KW-1185">Reference proteome</keyword>
<evidence type="ECO:0000256" key="1">
    <source>
        <dbReference type="ARBA" id="ARBA00006068"/>
    </source>
</evidence>
<dbReference type="InterPro" id="IPR050922">
    <property type="entry name" value="LytR/CpsA/Psr_CW_biosynth"/>
</dbReference>
<accession>A0ABX8REJ6</accession>
<evidence type="ECO:0000313" key="5">
    <source>
        <dbReference type="Proteomes" id="UP000886818"/>
    </source>
</evidence>
<keyword evidence="2" id="KW-1133">Transmembrane helix</keyword>
<feature type="domain" description="Cell envelope-related transcriptional attenuator" evidence="3">
    <location>
        <begin position="86"/>
        <end position="244"/>
    </location>
</feature>
<evidence type="ECO:0000259" key="3">
    <source>
        <dbReference type="Pfam" id="PF03816"/>
    </source>
</evidence>
<dbReference type="Pfam" id="PF03816">
    <property type="entry name" value="LytR_cpsA_psr"/>
    <property type="match status" value="1"/>
</dbReference>
<keyword evidence="2" id="KW-0812">Transmembrane</keyword>
<name>A0ABX8REJ6_9CLOT</name>
<dbReference type="PANTHER" id="PTHR33392">
    <property type="entry name" value="POLYISOPRENYL-TEICHOIC ACID--PEPTIDOGLYCAN TEICHOIC ACID TRANSFERASE TAGU"/>
    <property type="match status" value="1"/>
</dbReference>
<organism evidence="4 5">
    <name type="scientific">Crassaminicella indica</name>
    <dbReference type="NCBI Taxonomy" id="2855394"/>
    <lineage>
        <taxon>Bacteria</taxon>
        <taxon>Bacillati</taxon>
        <taxon>Bacillota</taxon>
        <taxon>Clostridia</taxon>
        <taxon>Eubacteriales</taxon>
        <taxon>Clostridiaceae</taxon>
        <taxon>Crassaminicella</taxon>
    </lineage>
</organism>
<evidence type="ECO:0000256" key="2">
    <source>
        <dbReference type="SAM" id="Phobius"/>
    </source>
</evidence>
<dbReference type="EMBL" id="CP078093">
    <property type="protein sequence ID" value="QXM07216.1"/>
    <property type="molecule type" value="Genomic_DNA"/>
</dbReference>
<sequence length="322" mass="35911">MKTFLKIFAIAFLCFIIAIGVGVWVFSKFYKPPTDVVVSDRGKIENTEIVDSKKEQVVEEEKSELEKLIENSKRINVLLLGMEGARTDTIVFASFDPESKNVDLVSIPRDTYYARRGYNAPEEKKINAVYGDHGIKGTMSAVSNVLGGVPIHHYVKVTYSGVERIVNSLGGVKVNIPMNMDYDDPYAKPPLHIHLKKGVQVLDGKHAIQFLRFRKGNNGGGYPDGDLGRIKGQQQFMKAAIEKALGFRLPVVANTVFKYVKTDMDLSDIGILAKNALGMTKENLKAYSLPGRASSQNHLSYFIHDPNAVENLIKEIYSRQKL</sequence>
<dbReference type="RefSeq" id="WP_218283902.1">
    <property type="nucleotide sequence ID" value="NZ_CP078093.1"/>
</dbReference>
<comment type="similarity">
    <text evidence="1">Belongs to the LytR/CpsA/Psr (LCP) family.</text>
</comment>
<protein>
    <submittedName>
        <fullName evidence="4">LCP family protein</fullName>
    </submittedName>
</protein>
<dbReference type="InterPro" id="IPR004474">
    <property type="entry name" value="LytR_CpsA_psr"/>
</dbReference>
<evidence type="ECO:0000313" key="4">
    <source>
        <dbReference type="EMBL" id="QXM07216.1"/>
    </source>
</evidence>
<dbReference type="Proteomes" id="UP000886818">
    <property type="component" value="Chromosome"/>
</dbReference>
<dbReference type="PANTHER" id="PTHR33392:SF6">
    <property type="entry name" value="POLYISOPRENYL-TEICHOIC ACID--PEPTIDOGLYCAN TEICHOIC ACID TRANSFERASE TAGU"/>
    <property type="match status" value="1"/>
</dbReference>